<dbReference type="Gene3D" id="3.30.9.10">
    <property type="entry name" value="D-Amino Acid Oxidase, subunit A, domain 2"/>
    <property type="match status" value="1"/>
</dbReference>
<dbReference type="SUPFAM" id="SSF51905">
    <property type="entry name" value="FAD/NAD(P)-binding domain"/>
    <property type="match status" value="1"/>
</dbReference>
<evidence type="ECO:0000259" key="2">
    <source>
        <dbReference type="Pfam" id="PF04324"/>
    </source>
</evidence>
<dbReference type="Pfam" id="PF01266">
    <property type="entry name" value="DAO"/>
    <property type="match status" value="1"/>
</dbReference>
<reference evidence="3 4" key="1">
    <citation type="submission" date="2019-05" db="EMBL/GenBank/DDBJ databases">
        <authorList>
            <person name="Narsing Rao M.P."/>
            <person name="Li W.J."/>
        </authorList>
    </citation>
    <scope>NUCLEOTIDE SEQUENCE [LARGE SCALE GENOMIC DNA]</scope>
    <source>
        <strain evidence="3 4">SYSU_K30003</strain>
    </source>
</reference>
<evidence type="ECO:0000259" key="1">
    <source>
        <dbReference type="Pfam" id="PF01266"/>
    </source>
</evidence>
<dbReference type="Proteomes" id="UP000309676">
    <property type="component" value="Unassembled WGS sequence"/>
</dbReference>
<dbReference type="EMBL" id="VCIW01000008">
    <property type="protein sequence ID" value="TLS51593.1"/>
    <property type="molecule type" value="Genomic_DNA"/>
</dbReference>
<dbReference type="InterPro" id="IPR041854">
    <property type="entry name" value="BFD-like_2Fe2S-bd_dom_sf"/>
</dbReference>
<accession>A0A5R9GFX3</accession>
<dbReference type="InterPro" id="IPR036188">
    <property type="entry name" value="FAD/NAD-bd_sf"/>
</dbReference>
<keyword evidence="4" id="KW-1185">Reference proteome</keyword>
<gene>
    <name evidence="3" type="ORF">FE782_13895</name>
</gene>
<dbReference type="AlphaFoldDB" id="A0A5R9GFX3"/>
<dbReference type="Pfam" id="PF04324">
    <property type="entry name" value="Fer2_BFD"/>
    <property type="match status" value="1"/>
</dbReference>
<dbReference type="CDD" id="cd19946">
    <property type="entry name" value="GlpA-like_Fer2_BFD-like"/>
    <property type="match status" value="1"/>
</dbReference>
<proteinExistence type="predicted"/>
<dbReference type="RefSeq" id="WP_138194784.1">
    <property type="nucleotide sequence ID" value="NZ_VCIW01000008.1"/>
</dbReference>
<evidence type="ECO:0000313" key="3">
    <source>
        <dbReference type="EMBL" id="TLS51593.1"/>
    </source>
</evidence>
<dbReference type="InterPro" id="IPR052745">
    <property type="entry name" value="G3P_Oxidase/Oxidoreductase"/>
</dbReference>
<dbReference type="Gene3D" id="1.10.10.1100">
    <property type="entry name" value="BFD-like [2Fe-2S]-binding domain"/>
    <property type="match status" value="1"/>
</dbReference>
<name>A0A5R9GFX3_9BACL</name>
<dbReference type="PANTHER" id="PTHR42720">
    <property type="entry name" value="GLYCEROL-3-PHOSPHATE DEHYDROGENASE"/>
    <property type="match status" value="1"/>
</dbReference>
<organism evidence="3 4">
    <name type="scientific">Paenibacillus antri</name>
    <dbReference type="NCBI Taxonomy" id="2582848"/>
    <lineage>
        <taxon>Bacteria</taxon>
        <taxon>Bacillati</taxon>
        <taxon>Bacillota</taxon>
        <taxon>Bacilli</taxon>
        <taxon>Bacillales</taxon>
        <taxon>Paenibacillaceae</taxon>
        <taxon>Paenibacillus</taxon>
    </lineage>
</organism>
<dbReference type="Gene3D" id="3.50.50.60">
    <property type="entry name" value="FAD/NAD(P)-binding domain"/>
    <property type="match status" value="1"/>
</dbReference>
<protein>
    <submittedName>
        <fullName evidence="3">NAD(P)/FAD-dependent oxidoreductase</fullName>
    </submittedName>
</protein>
<dbReference type="InterPro" id="IPR006076">
    <property type="entry name" value="FAD-dep_OxRdtase"/>
</dbReference>
<feature type="domain" description="BFD-like [2Fe-2S]-binding" evidence="2">
    <location>
        <begin position="391"/>
        <end position="445"/>
    </location>
</feature>
<feature type="domain" description="FAD dependent oxidoreductase" evidence="1">
    <location>
        <begin position="7"/>
        <end position="355"/>
    </location>
</feature>
<sequence>MRDDVYDVVVIGGGIVGASILRKLSEYRLKLLLIEKQPDVCEGASKANSGIVHTGFDAKPGTVEAECLRLSRGLWPKLIERLKIPYVECGAVMVAVSDEERSIIEETYLPSAAANGVACEWIGREELLERNPAVTPRAIGGLSIPGEALIDPFGATRSFAEIAAMNGAEVSLGSGVARIEANDDALLIALENGREVATRYAVNAAGLWADEIAGMIGDDSFALTPRKGQFVLTEEAVPVSQIVLPVPTKTSKGILLSPVVFGGYLLGPTAEDQEEKWDRSTTAEGMEAVLAGCEKLVPSARSYASVRQFAGVRAVCSEGDFVIRPSAVDARLVHAAGIRSTGVSASPGIAELVSAQLERAGLALESKPEAELRTDMPELFGEDNTTEAGEIVCLCRSITRGEIANALCRPVAAATIDAVKRRTGALLGECQGNGCIPKIMDLVAEHTAVRAGQPPLKGLQGSYLAFDCGSEGGTLHEG</sequence>
<dbReference type="PANTHER" id="PTHR42720:SF1">
    <property type="entry name" value="GLYCEROL 3-PHOSPHATE OXIDASE"/>
    <property type="match status" value="1"/>
</dbReference>
<comment type="caution">
    <text evidence="3">The sequence shown here is derived from an EMBL/GenBank/DDBJ whole genome shotgun (WGS) entry which is preliminary data.</text>
</comment>
<evidence type="ECO:0000313" key="4">
    <source>
        <dbReference type="Proteomes" id="UP000309676"/>
    </source>
</evidence>
<dbReference type="SUPFAM" id="SSF54373">
    <property type="entry name" value="FAD-linked reductases, C-terminal domain"/>
    <property type="match status" value="1"/>
</dbReference>
<dbReference type="OrthoDB" id="9801699at2"/>
<dbReference type="InterPro" id="IPR007419">
    <property type="entry name" value="BFD-like_2Fe2S-bd_dom"/>
</dbReference>